<gene>
    <name evidence="4" type="ORF">MFU01_85840</name>
    <name evidence="5" type="ORF">SAMN05443572_11237</name>
</gene>
<dbReference type="InterPro" id="IPR011006">
    <property type="entry name" value="CheY-like_superfamily"/>
</dbReference>
<dbReference type="EMBL" id="FOIB01000012">
    <property type="protein sequence ID" value="SEU37293.1"/>
    <property type="molecule type" value="Genomic_DNA"/>
</dbReference>
<dbReference type="PANTHER" id="PTHR44591">
    <property type="entry name" value="STRESS RESPONSE REGULATOR PROTEIN 1"/>
    <property type="match status" value="1"/>
</dbReference>
<dbReference type="InterPro" id="IPR050595">
    <property type="entry name" value="Bact_response_regulator"/>
</dbReference>
<dbReference type="PROSITE" id="PS50110">
    <property type="entry name" value="RESPONSE_REGULATORY"/>
    <property type="match status" value="1"/>
</dbReference>
<accession>A0A511THA3</accession>
<organism evidence="4 7">
    <name type="scientific">Myxococcus fulvus</name>
    <dbReference type="NCBI Taxonomy" id="33"/>
    <lineage>
        <taxon>Bacteria</taxon>
        <taxon>Pseudomonadati</taxon>
        <taxon>Myxococcota</taxon>
        <taxon>Myxococcia</taxon>
        <taxon>Myxococcales</taxon>
        <taxon>Cystobacterineae</taxon>
        <taxon>Myxococcaceae</taxon>
        <taxon>Myxococcus</taxon>
    </lineage>
</organism>
<dbReference type="PANTHER" id="PTHR44591:SF3">
    <property type="entry name" value="RESPONSE REGULATORY DOMAIN-CONTAINING PROTEIN"/>
    <property type="match status" value="1"/>
</dbReference>
<sequence length="145" mass="16093">METGRCSLFPTATLTYARSHMSGVPEGILLVVEDDADLRAAVVEIIASTGQRVSMAKDGLEALTWLEVHGRPRLVLLDMGMPRMTGHDFLVRVARHWPGLAVVAMTTRPIHHPGVLDTLLKPFDLETLLERLPIWLSLARDLPRP</sequence>
<dbReference type="Proteomes" id="UP000183760">
    <property type="component" value="Unassembled WGS sequence"/>
</dbReference>
<dbReference type="STRING" id="1334629.MFUL124B02_41425"/>
<evidence type="ECO:0000313" key="5">
    <source>
        <dbReference type="EMBL" id="SEU37293.1"/>
    </source>
</evidence>
<reference evidence="5 6" key="1">
    <citation type="submission" date="2016-10" db="EMBL/GenBank/DDBJ databases">
        <authorList>
            <person name="Varghese N."/>
            <person name="Submissions S."/>
        </authorList>
    </citation>
    <scope>NUCLEOTIDE SEQUENCE [LARGE SCALE GENOMIC DNA]</scope>
    <source>
        <strain evidence="5 6">DSM 16525</strain>
    </source>
</reference>
<protein>
    <submittedName>
        <fullName evidence="5">Response regulator receiver domain-containing protein</fullName>
    </submittedName>
</protein>
<dbReference type="Proteomes" id="UP000321514">
    <property type="component" value="Unassembled WGS sequence"/>
</dbReference>
<dbReference type="InterPro" id="IPR001789">
    <property type="entry name" value="Sig_transdc_resp-reg_receiver"/>
</dbReference>
<dbReference type="SUPFAM" id="SSF52172">
    <property type="entry name" value="CheY-like"/>
    <property type="match status" value="1"/>
</dbReference>
<comment type="caution">
    <text evidence="4">The sequence shown here is derived from an EMBL/GenBank/DDBJ whole genome shotgun (WGS) entry which is preliminary data.</text>
</comment>
<keyword evidence="6" id="KW-1185">Reference proteome</keyword>
<dbReference type="AlphaFoldDB" id="A0A511THA3"/>
<evidence type="ECO:0000313" key="4">
    <source>
        <dbReference type="EMBL" id="GEN13547.1"/>
    </source>
</evidence>
<dbReference type="SMART" id="SM00448">
    <property type="entry name" value="REC"/>
    <property type="match status" value="1"/>
</dbReference>
<name>A0A511THA3_MYXFU</name>
<dbReference type="CDD" id="cd00156">
    <property type="entry name" value="REC"/>
    <property type="match status" value="1"/>
</dbReference>
<keyword evidence="1 2" id="KW-0597">Phosphoprotein</keyword>
<dbReference type="Pfam" id="PF00072">
    <property type="entry name" value="Response_reg"/>
    <property type="match status" value="1"/>
</dbReference>
<evidence type="ECO:0000313" key="6">
    <source>
        <dbReference type="Proteomes" id="UP000183760"/>
    </source>
</evidence>
<evidence type="ECO:0000256" key="2">
    <source>
        <dbReference type="PROSITE-ProRule" id="PRU00169"/>
    </source>
</evidence>
<feature type="domain" description="Response regulatory" evidence="3">
    <location>
        <begin position="28"/>
        <end position="136"/>
    </location>
</feature>
<evidence type="ECO:0000256" key="1">
    <source>
        <dbReference type="ARBA" id="ARBA00022553"/>
    </source>
</evidence>
<dbReference type="GO" id="GO:0000160">
    <property type="term" value="P:phosphorelay signal transduction system"/>
    <property type="evidence" value="ECO:0007669"/>
    <property type="project" value="InterPro"/>
</dbReference>
<evidence type="ECO:0000259" key="3">
    <source>
        <dbReference type="PROSITE" id="PS50110"/>
    </source>
</evidence>
<dbReference type="EMBL" id="BJXR01000085">
    <property type="protein sequence ID" value="GEN13547.1"/>
    <property type="molecule type" value="Genomic_DNA"/>
</dbReference>
<feature type="modified residue" description="4-aspartylphosphate" evidence="2">
    <location>
        <position position="78"/>
    </location>
</feature>
<proteinExistence type="predicted"/>
<reference evidence="4 7" key="2">
    <citation type="submission" date="2019-07" db="EMBL/GenBank/DDBJ databases">
        <title>Whole genome shotgun sequence of Myxococcus fulvus NBRC 100333.</title>
        <authorList>
            <person name="Hosoyama A."/>
            <person name="Uohara A."/>
            <person name="Ohji S."/>
            <person name="Ichikawa N."/>
        </authorList>
    </citation>
    <scope>NUCLEOTIDE SEQUENCE [LARGE SCALE GENOMIC DNA]</scope>
    <source>
        <strain evidence="4 7">NBRC 100333</strain>
    </source>
</reference>
<dbReference type="Gene3D" id="3.40.50.2300">
    <property type="match status" value="1"/>
</dbReference>
<evidence type="ECO:0000313" key="7">
    <source>
        <dbReference type="Proteomes" id="UP000321514"/>
    </source>
</evidence>